<accession>A0A452Y5Y9</accession>
<evidence type="ECO:0000313" key="2">
    <source>
        <dbReference type="Proteomes" id="UP000015105"/>
    </source>
</evidence>
<keyword evidence="2" id="KW-1185">Reference proteome</keyword>
<reference evidence="1" key="3">
    <citation type="journal article" date="2017" name="Nature">
        <title>Genome sequence of the progenitor of the wheat D genome Aegilops tauschii.</title>
        <authorList>
            <person name="Luo M.C."/>
            <person name="Gu Y.Q."/>
            <person name="Puiu D."/>
            <person name="Wang H."/>
            <person name="Twardziok S.O."/>
            <person name="Deal K.R."/>
            <person name="Huo N."/>
            <person name="Zhu T."/>
            <person name="Wang L."/>
            <person name="Wang Y."/>
            <person name="McGuire P.E."/>
            <person name="Liu S."/>
            <person name="Long H."/>
            <person name="Ramasamy R.K."/>
            <person name="Rodriguez J.C."/>
            <person name="Van S.L."/>
            <person name="Yuan L."/>
            <person name="Wang Z."/>
            <person name="Xia Z."/>
            <person name="Xiao L."/>
            <person name="Anderson O.D."/>
            <person name="Ouyang S."/>
            <person name="Liang Y."/>
            <person name="Zimin A.V."/>
            <person name="Pertea G."/>
            <person name="Qi P."/>
            <person name="Bennetzen J.L."/>
            <person name="Dai X."/>
            <person name="Dawson M.W."/>
            <person name="Muller H.G."/>
            <person name="Kugler K."/>
            <person name="Rivarola-Duarte L."/>
            <person name="Spannagl M."/>
            <person name="Mayer K.F.X."/>
            <person name="Lu F.H."/>
            <person name="Bevan M.W."/>
            <person name="Leroy P."/>
            <person name="Li P."/>
            <person name="You F.M."/>
            <person name="Sun Q."/>
            <person name="Liu Z."/>
            <person name="Lyons E."/>
            <person name="Wicker T."/>
            <person name="Salzberg S.L."/>
            <person name="Devos K.M."/>
            <person name="Dvorak J."/>
        </authorList>
    </citation>
    <scope>NUCLEOTIDE SEQUENCE [LARGE SCALE GENOMIC DNA]</scope>
    <source>
        <strain evidence="1">cv. AL8/78</strain>
    </source>
</reference>
<dbReference type="Proteomes" id="UP000015105">
    <property type="component" value="Chromosome 1D"/>
</dbReference>
<name>A0A452Y5Y9_AEGTS</name>
<reference evidence="1" key="5">
    <citation type="journal article" date="2021" name="G3 (Bethesda)">
        <title>Aegilops tauschii genome assembly Aet v5.0 features greater sequence contiguity and improved annotation.</title>
        <authorList>
            <person name="Wang L."/>
            <person name="Zhu T."/>
            <person name="Rodriguez J.C."/>
            <person name="Deal K.R."/>
            <person name="Dubcovsky J."/>
            <person name="McGuire P.E."/>
            <person name="Lux T."/>
            <person name="Spannagl M."/>
            <person name="Mayer K.F.X."/>
            <person name="Baldrich P."/>
            <person name="Meyers B.C."/>
            <person name="Huo N."/>
            <person name="Gu Y.Q."/>
            <person name="Zhou H."/>
            <person name="Devos K.M."/>
            <person name="Bennetzen J.L."/>
            <person name="Unver T."/>
            <person name="Budak H."/>
            <person name="Gulick P.J."/>
            <person name="Galiba G."/>
            <person name="Kalapos B."/>
            <person name="Nelson D.R."/>
            <person name="Li P."/>
            <person name="You F.M."/>
            <person name="Luo M.C."/>
            <person name="Dvorak J."/>
        </authorList>
    </citation>
    <scope>NUCLEOTIDE SEQUENCE [LARGE SCALE GENOMIC DNA]</scope>
    <source>
        <strain evidence="1">cv. AL8/78</strain>
    </source>
</reference>
<organism evidence="1 2">
    <name type="scientific">Aegilops tauschii subsp. strangulata</name>
    <name type="common">Goatgrass</name>
    <dbReference type="NCBI Taxonomy" id="200361"/>
    <lineage>
        <taxon>Eukaryota</taxon>
        <taxon>Viridiplantae</taxon>
        <taxon>Streptophyta</taxon>
        <taxon>Embryophyta</taxon>
        <taxon>Tracheophyta</taxon>
        <taxon>Spermatophyta</taxon>
        <taxon>Magnoliopsida</taxon>
        <taxon>Liliopsida</taxon>
        <taxon>Poales</taxon>
        <taxon>Poaceae</taxon>
        <taxon>BOP clade</taxon>
        <taxon>Pooideae</taxon>
        <taxon>Triticodae</taxon>
        <taxon>Triticeae</taxon>
        <taxon>Triticinae</taxon>
        <taxon>Aegilops</taxon>
    </lineage>
</organism>
<dbReference type="Gramene" id="AET1Gv20306000.13">
    <property type="protein sequence ID" value="AET1Gv20306000.13"/>
    <property type="gene ID" value="AET1Gv20306000"/>
</dbReference>
<reference evidence="1" key="4">
    <citation type="submission" date="2019-03" db="UniProtKB">
        <authorList>
            <consortium name="EnsemblPlants"/>
        </authorList>
    </citation>
    <scope>IDENTIFICATION</scope>
</reference>
<proteinExistence type="predicted"/>
<evidence type="ECO:0000313" key="1">
    <source>
        <dbReference type="EnsemblPlants" id="AET1Gv20306000.13"/>
    </source>
</evidence>
<reference evidence="2" key="2">
    <citation type="journal article" date="2017" name="Nat. Plants">
        <title>The Aegilops tauschii genome reveals multiple impacts of transposons.</title>
        <authorList>
            <person name="Zhao G."/>
            <person name="Zou C."/>
            <person name="Li K."/>
            <person name="Wang K."/>
            <person name="Li T."/>
            <person name="Gao L."/>
            <person name="Zhang X."/>
            <person name="Wang H."/>
            <person name="Yang Z."/>
            <person name="Liu X."/>
            <person name="Jiang W."/>
            <person name="Mao L."/>
            <person name="Kong X."/>
            <person name="Jiao Y."/>
            <person name="Jia J."/>
        </authorList>
    </citation>
    <scope>NUCLEOTIDE SEQUENCE [LARGE SCALE GENOMIC DNA]</scope>
    <source>
        <strain evidence="2">cv. AL8/78</strain>
    </source>
</reference>
<dbReference type="EnsemblPlants" id="AET1Gv20306000.13">
    <property type="protein sequence ID" value="AET1Gv20306000.13"/>
    <property type="gene ID" value="AET1Gv20306000"/>
</dbReference>
<sequence>DPWIHPNLLLDPAKGGGRGEKGDLRRSAVAAGSRRRQVLQLDHTFLLLAAAVHWMAMELGPFELERWLSSRESTGGGRSWASYLLLWQLPPM</sequence>
<reference evidence="2" key="1">
    <citation type="journal article" date="2014" name="Science">
        <title>Ancient hybridizations among the ancestral genomes of bread wheat.</title>
        <authorList>
            <consortium name="International Wheat Genome Sequencing Consortium,"/>
            <person name="Marcussen T."/>
            <person name="Sandve S.R."/>
            <person name="Heier L."/>
            <person name="Spannagl M."/>
            <person name="Pfeifer M."/>
            <person name="Jakobsen K.S."/>
            <person name="Wulff B.B."/>
            <person name="Steuernagel B."/>
            <person name="Mayer K.F."/>
            <person name="Olsen O.A."/>
        </authorList>
    </citation>
    <scope>NUCLEOTIDE SEQUENCE [LARGE SCALE GENOMIC DNA]</scope>
    <source>
        <strain evidence="2">cv. AL8/78</strain>
    </source>
</reference>
<protein>
    <submittedName>
        <fullName evidence="1">Uncharacterized protein</fullName>
    </submittedName>
</protein>
<dbReference type="AlphaFoldDB" id="A0A452Y5Y9"/>